<sequence length="725" mass="79993">MSEEMMHAPRLAKNPVTRSFHGDDVVDNYEWIREDSNPAVIAHIEAENAWADARTAHLAPLRETLVGEFAGHTKEDDISVPVRDGDYWYWRRTFEGKSYAASYRCAAVGDGCGAADIPDVGSVEAELLYDGNVLAEGKEFFSLGIASVSPNGKLLALGVDNAGDEQFAVRISRIDCDETVDESLLNMGYGLVWSEDSTRVYYTRNDDAWRSYQVWMHTVGESADQDVLLYQEDDELFWVGIDGSRDGEWLVVQSESKMTAEVRLFATQAPERNFIVSERRSGLHYTVEPAGDCLLIVHNRTNVDFDLALAPIGPSEPETWVPLYEALPGQRLAEVVAFRDFAVLNMRDGGAMQLRAFPRSVPAEGEGVSGLGVYSGEAGYAGPGAKRETWGTGIVIPTEELATLGFYGNDVWGAREVGFSVESVLTPDTFQRWNLDTGAIVTVKETEVPNYDRSAFVQYREWVDAADGARIPMTIVHRADLVKDSSNAGIIYGYGSYEISNDPWFSPTILSALERGVVYAVAHVRGGGEMGRAWYDDGKMLSKRNTFTDFVACARWMAESGLVDAGRLAAEGGSAGGLLMGAVANLAPDAFRVVHAIVPFVDALNTILKPELPLTVGEWEEWGNPIESEEVYRYMKSYTPYENVAAVEYPAIMASTSLNDIRVSYIEPTKWIQALRDTVTNDEIARPIIQRTEMVAGHGGGSGRYKKWEERAAQLAFIFDQIGVK</sequence>
<dbReference type="PANTHER" id="PTHR11757:SF19">
    <property type="entry name" value="PROLYL ENDOPEPTIDASE-LIKE"/>
    <property type="match status" value="1"/>
</dbReference>
<name>D7BLS6_ARCHD</name>
<dbReference type="HOGENOM" id="CLU_011290_0_1_11"/>
<dbReference type="RefSeq" id="WP_013169373.1">
    <property type="nucleotide sequence ID" value="NC_014218.1"/>
</dbReference>
<keyword evidence="3 7" id="KW-0378">Hydrolase</keyword>
<evidence type="ECO:0000256" key="4">
    <source>
        <dbReference type="ARBA" id="ARBA00022825"/>
    </source>
</evidence>
<keyword evidence="8" id="KW-1185">Reference proteome</keyword>
<accession>D7BLS6</accession>
<dbReference type="InterPro" id="IPR001375">
    <property type="entry name" value="Peptidase_S9_cat"/>
</dbReference>
<dbReference type="Proteomes" id="UP000000376">
    <property type="component" value="Chromosome"/>
</dbReference>
<keyword evidence="4" id="KW-0720">Serine protease</keyword>
<dbReference type="InterPro" id="IPR002470">
    <property type="entry name" value="Peptidase_S9A"/>
</dbReference>
<dbReference type="GO" id="GO:0006508">
    <property type="term" value="P:proteolysis"/>
    <property type="evidence" value="ECO:0007669"/>
    <property type="project" value="UniProtKB-KW"/>
</dbReference>
<comment type="similarity">
    <text evidence="1">Belongs to the peptidase S9A family.</text>
</comment>
<evidence type="ECO:0000259" key="6">
    <source>
        <dbReference type="Pfam" id="PF02897"/>
    </source>
</evidence>
<dbReference type="GO" id="GO:0004252">
    <property type="term" value="F:serine-type endopeptidase activity"/>
    <property type="evidence" value="ECO:0007669"/>
    <property type="project" value="UniProtKB-EC"/>
</dbReference>
<dbReference type="AlphaFoldDB" id="D7BLS6"/>
<protein>
    <submittedName>
        <fullName evidence="7">Oligopeptidase B</fullName>
        <ecNumber evidence="7">3.4.21.83</ecNumber>
    </submittedName>
</protein>
<dbReference type="Pfam" id="PF00326">
    <property type="entry name" value="Peptidase_S9"/>
    <property type="match status" value="1"/>
</dbReference>
<dbReference type="PRINTS" id="PR00862">
    <property type="entry name" value="PROLIGOPTASE"/>
</dbReference>
<dbReference type="InterPro" id="IPR029058">
    <property type="entry name" value="AB_hydrolase_fold"/>
</dbReference>
<gene>
    <name evidence="7" type="ordered locus">Arch_0111</name>
</gene>
<dbReference type="Gene3D" id="3.40.50.1820">
    <property type="entry name" value="alpha/beta hydrolase"/>
    <property type="match status" value="1"/>
</dbReference>
<dbReference type="OrthoDB" id="9801421at2"/>
<evidence type="ECO:0000256" key="3">
    <source>
        <dbReference type="ARBA" id="ARBA00022801"/>
    </source>
</evidence>
<evidence type="ECO:0000256" key="2">
    <source>
        <dbReference type="ARBA" id="ARBA00022670"/>
    </source>
</evidence>
<dbReference type="EMBL" id="CP002045">
    <property type="protein sequence ID" value="ADH91875.1"/>
    <property type="molecule type" value="Genomic_DNA"/>
</dbReference>
<evidence type="ECO:0000313" key="8">
    <source>
        <dbReference type="Proteomes" id="UP000000376"/>
    </source>
</evidence>
<evidence type="ECO:0000256" key="1">
    <source>
        <dbReference type="ARBA" id="ARBA00005228"/>
    </source>
</evidence>
<dbReference type="eggNOG" id="COG1770">
    <property type="taxonomic scope" value="Bacteria"/>
</dbReference>
<dbReference type="Pfam" id="PF02897">
    <property type="entry name" value="Peptidase_S9_N"/>
    <property type="match status" value="1"/>
</dbReference>
<evidence type="ECO:0000313" key="7">
    <source>
        <dbReference type="EMBL" id="ADH91875.1"/>
    </source>
</evidence>
<dbReference type="KEGG" id="ahe:Arch_0111"/>
<evidence type="ECO:0000259" key="5">
    <source>
        <dbReference type="Pfam" id="PF00326"/>
    </source>
</evidence>
<dbReference type="InterPro" id="IPR023302">
    <property type="entry name" value="Pept_S9A_N"/>
</dbReference>
<dbReference type="InterPro" id="IPR051543">
    <property type="entry name" value="Serine_Peptidase_S9A"/>
</dbReference>
<dbReference type="EC" id="3.4.21.83" evidence="7"/>
<dbReference type="PANTHER" id="PTHR11757">
    <property type="entry name" value="PROTEASE FAMILY S9A OLIGOPEPTIDASE"/>
    <property type="match status" value="1"/>
</dbReference>
<feature type="domain" description="Peptidase S9 prolyl oligopeptidase catalytic" evidence="5">
    <location>
        <begin position="504"/>
        <end position="723"/>
    </location>
</feature>
<keyword evidence="2" id="KW-0645">Protease</keyword>
<feature type="domain" description="Peptidase S9A N-terminal" evidence="6">
    <location>
        <begin position="13"/>
        <end position="445"/>
    </location>
</feature>
<dbReference type="SUPFAM" id="SSF53474">
    <property type="entry name" value="alpha/beta-Hydrolases"/>
    <property type="match status" value="1"/>
</dbReference>
<dbReference type="SUPFAM" id="SSF50993">
    <property type="entry name" value="Peptidase/esterase 'gauge' domain"/>
    <property type="match status" value="1"/>
</dbReference>
<dbReference type="Gene3D" id="2.130.10.120">
    <property type="entry name" value="Prolyl oligopeptidase, N-terminal domain"/>
    <property type="match status" value="1"/>
</dbReference>
<dbReference type="MEROPS" id="S09.010"/>
<dbReference type="STRING" id="644284.Arch_0111"/>
<organism evidence="7 8">
    <name type="scientific">Arcanobacterium haemolyticum (strain ATCC 9345 / DSM 20595 / CCM 5947 / CCUG 17215 / LMG 16163 / NBRC 15585 / NCTC 8452 / 11018)</name>
    <dbReference type="NCBI Taxonomy" id="644284"/>
    <lineage>
        <taxon>Bacteria</taxon>
        <taxon>Bacillati</taxon>
        <taxon>Actinomycetota</taxon>
        <taxon>Actinomycetes</taxon>
        <taxon>Actinomycetales</taxon>
        <taxon>Actinomycetaceae</taxon>
        <taxon>Arcanobacterium</taxon>
    </lineage>
</organism>
<proteinExistence type="inferred from homology"/>
<reference evidence="7 8" key="1">
    <citation type="journal article" date="2010" name="Stand. Genomic Sci.">
        <title>Complete genome sequence of Arcanobacterium haemolyticum type strain (11018).</title>
        <authorList>
            <person name="Yasawong M."/>
            <person name="Teshima H."/>
            <person name="Lapidus A."/>
            <person name="Nolan M."/>
            <person name="Lucas S."/>
            <person name="Glavina Del Rio T."/>
            <person name="Tice H."/>
            <person name="Cheng J."/>
            <person name="Bruce D."/>
            <person name="Detter C."/>
            <person name="Tapia R."/>
            <person name="Han C."/>
            <person name="Goodwin L."/>
            <person name="Pitluck S."/>
            <person name="Liolios K."/>
            <person name="Ivanova N."/>
            <person name="Mavromatis K."/>
            <person name="Mikhailova N."/>
            <person name="Pati A."/>
            <person name="Chen A."/>
            <person name="Palaniappan K."/>
            <person name="Land M."/>
            <person name="Hauser L."/>
            <person name="Chang Y."/>
            <person name="Jeffries C."/>
            <person name="Rohde M."/>
            <person name="Sikorski J."/>
            <person name="Pukall R."/>
            <person name="Goker M."/>
            <person name="Woyke T."/>
            <person name="Bristow J."/>
            <person name="Eisen J."/>
            <person name="Markowitz V."/>
            <person name="Hugenholtz P."/>
            <person name="Kyrpides N."/>
            <person name="Klenk H."/>
        </authorList>
    </citation>
    <scope>NUCLEOTIDE SEQUENCE [LARGE SCALE GENOMIC DNA]</scope>
    <source>
        <strain evidence="8">ATCC 9345 / DSM 20595 / CCUG 17215 / LMG 16163 / NBRC 15585 / NCTC 8452 / 11018</strain>
    </source>
</reference>